<feature type="binding site" evidence="9">
    <location>
        <position position="379"/>
    </location>
    <ligand>
        <name>Zn(2+)</name>
        <dbReference type="ChEBI" id="CHEBI:29105"/>
        <note>catalytic</note>
    </ligand>
</feature>
<dbReference type="PRINTS" id="PR00790">
    <property type="entry name" value="PAMONOXGNASE"/>
</dbReference>
<evidence type="ECO:0000256" key="12">
    <source>
        <dbReference type="SAM" id="Phobius"/>
    </source>
</evidence>
<keyword evidence="4" id="KW-0677">Repeat</keyword>
<dbReference type="InterPro" id="IPR011042">
    <property type="entry name" value="6-blade_b-propeller_TolB-like"/>
</dbReference>
<evidence type="ECO:0000256" key="13">
    <source>
        <dbReference type="SAM" id="SignalP"/>
    </source>
</evidence>
<keyword evidence="12" id="KW-1133">Transmembrane helix</keyword>
<feature type="binding site" evidence="8">
    <location>
        <position position="241"/>
    </location>
    <ligand>
        <name>a protein</name>
        <dbReference type="ChEBI" id="CHEBI:16541"/>
    </ligand>
    <ligandPart>
        <name>C-terminal Xaa-(2S)-2-hydroxyglycine residue</name>
        <dbReference type="ChEBI" id="CHEBI:142768"/>
    </ligandPart>
</feature>
<evidence type="ECO:0000313" key="15">
    <source>
        <dbReference type="Proteomes" id="UP001160148"/>
    </source>
</evidence>
<evidence type="ECO:0000256" key="11">
    <source>
        <dbReference type="PROSITE-ProRule" id="PRU00504"/>
    </source>
</evidence>
<feature type="binding site" evidence="9">
    <location>
        <position position="109"/>
    </location>
    <ligand>
        <name>Ca(2+)</name>
        <dbReference type="ChEBI" id="CHEBI:29108"/>
        <note>structural</note>
    </ligand>
</feature>
<keyword evidence="6" id="KW-0325">Glycoprotein</keyword>
<keyword evidence="7" id="KW-0456">Lyase</keyword>
<dbReference type="GO" id="GO:0016020">
    <property type="term" value="C:membrane"/>
    <property type="evidence" value="ECO:0007669"/>
    <property type="project" value="InterPro"/>
</dbReference>
<evidence type="ECO:0000256" key="10">
    <source>
        <dbReference type="PIRSR" id="PIRSR600720-3"/>
    </source>
</evidence>
<feature type="chain" id="PRO_5043987383" description="peptidylamidoglycolate lyase" evidence="13">
    <location>
        <begin position="24"/>
        <end position="541"/>
    </location>
</feature>
<dbReference type="SUPFAM" id="SSF101898">
    <property type="entry name" value="NHL repeat"/>
    <property type="match status" value="1"/>
</dbReference>
<feature type="binding site" evidence="9">
    <location>
        <position position="174"/>
    </location>
    <ligand>
        <name>Zn(2+)</name>
        <dbReference type="ChEBI" id="CHEBI:29105"/>
        <note>catalytic</note>
    </ligand>
</feature>
<feature type="transmembrane region" description="Helical" evidence="12">
    <location>
        <begin position="450"/>
        <end position="474"/>
    </location>
</feature>
<keyword evidence="9" id="KW-0862">Zinc</keyword>
<organism evidence="14 15">
    <name type="scientific">Macrosiphum euphorbiae</name>
    <name type="common">potato aphid</name>
    <dbReference type="NCBI Taxonomy" id="13131"/>
    <lineage>
        <taxon>Eukaryota</taxon>
        <taxon>Metazoa</taxon>
        <taxon>Ecdysozoa</taxon>
        <taxon>Arthropoda</taxon>
        <taxon>Hexapoda</taxon>
        <taxon>Insecta</taxon>
        <taxon>Pterygota</taxon>
        <taxon>Neoptera</taxon>
        <taxon>Paraneoptera</taxon>
        <taxon>Hemiptera</taxon>
        <taxon>Sternorrhyncha</taxon>
        <taxon>Aphidomorpha</taxon>
        <taxon>Aphidoidea</taxon>
        <taxon>Aphididae</taxon>
        <taxon>Macrosiphini</taxon>
        <taxon>Macrosiphum</taxon>
    </lineage>
</organism>
<feature type="binding site" evidence="9">
    <location>
        <position position="380"/>
    </location>
    <ligand>
        <name>Ca(2+)</name>
        <dbReference type="ChEBI" id="CHEBI:29108"/>
        <note>structural</note>
    </ligand>
</feature>
<evidence type="ECO:0000256" key="2">
    <source>
        <dbReference type="ARBA" id="ARBA00022723"/>
    </source>
</evidence>
<dbReference type="Gene3D" id="2.120.10.30">
    <property type="entry name" value="TolB, C-terminal domain"/>
    <property type="match status" value="1"/>
</dbReference>
<keyword evidence="15" id="KW-1185">Reference proteome</keyword>
<sequence>MSVAVALTALVACGSCCMSTATAASVSDQASSDSDYLSLATDDLQPQQISVQLQQTDLGQLYGQNQMGHTQDNIDNSNFDFFHQFHLHESSEWPFPQQIDNRIGQISGVSISKDNFVYIFHRGDREWNQTTFSENNVYREKHKGPISEQVVVVLDPKNGSVIKRWGSHRFYMPHGITVDHENNVWLTDVALHQVFKFGPNSEDLLMTFGTAFEPGKDLDKFCKPTSVAVTTSGEFYVADGYCNSRIIKFSAEGRVLLEWGRSTIVTGEMVVPPYQLWIPHALTLAEDKELICVADRENSRVLCFNTNNGTFNFEINPQLFQRLFSVAYSPMAGGLFYVLNDKNMDVITETLAQGIVINATSLEVIGQFHPRDNEFSRPHDMAVSPDGTSVYVVELIRSHIRKFVLDSDIQNKFLNKSVDALNVSEQELMLNKYNVLENCPGLRENSGKQILLIMLIIAVGLFFTAAIFVTVLIYTRTKSIAHRKDAAFSRWQPRTLNTADGFTLGNIFNKKQRAGFEKLATVEVSEDDDDDDDDNDLNVRA</sequence>
<evidence type="ECO:0000256" key="8">
    <source>
        <dbReference type="PIRSR" id="PIRSR600720-1"/>
    </source>
</evidence>
<dbReference type="GO" id="GO:0046872">
    <property type="term" value="F:metal ion binding"/>
    <property type="evidence" value="ECO:0007669"/>
    <property type="project" value="UniProtKB-KW"/>
</dbReference>
<dbReference type="Proteomes" id="UP001160148">
    <property type="component" value="Unassembled WGS sequence"/>
</dbReference>
<feature type="binding site" evidence="8">
    <location>
        <position position="122"/>
    </location>
    <ligand>
        <name>a protein</name>
        <dbReference type="ChEBI" id="CHEBI:16541"/>
    </ligand>
    <ligandPart>
        <name>C-terminal Xaa-(2S)-2-hydroxyglycine residue</name>
        <dbReference type="ChEBI" id="CHEBI:142768"/>
    </ligandPart>
</feature>
<evidence type="ECO:0000256" key="7">
    <source>
        <dbReference type="ARBA" id="ARBA00023239"/>
    </source>
</evidence>
<evidence type="ECO:0000256" key="9">
    <source>
        <dbReference type="PIRSR" id="PIRSR600720-2"/>
    </source>
</evidence>
<dbReference type="GO" id="GO:0006518">
    <property type="term" value="P:peptide metabolic process"/>
    <property type="evidence" value="ECO:0007669"/>
    <property type="project" value="InterPro"/>
</dbReference>
<evidence type="ECO:0000256" key="4">
    <source>
        <dbReference type="ARBA" id="ARBA00022737"/>
    </source>
</evidence>
<keyword evidence="12" id="KW-0812">Transmembrane</keyword>
<evidence type="ECO:0000313" key="14">
    <source>
        <dbReference type="EMBL" id="CAI6362701.1"/>
    </source>
</evidence>
<evidence type="ECO:0000256" key="6">
    <source>
        <dbReference type="ARBA" id="ARBA00023180"/>
    </source>
</evidence>
<dbReference type="GO" id="GO:0004598">
    <property type="term" value="F:peptidylamidoglycolate lyase activity"/>
    <property type="evidence" value="ECO:0007669"/>
    <property type="project" value="UniProtKB-EC"/>
</dbReference>
<dbReference type="CDD" id="cd14958">
    <property type="entry name" value="NHL_PAL_like"/>
    <property type="match status" value="1"/>
</dbReference>
<keyword evidence="2 9" id="KW-0479">Metal-binding</keyword>
<comment type="caution">
    <text evidence="14">The sequence shown here is derived from an EMBL/GenBank/DDBJ whole genome shotgun (WGS) entry which is preliminary data.</text>
</comment>
<reference evidence="14 15" key="1">
    <citation type="submission" date="2023-01" db="EMBL/GenBank/DDBJ databases">
        <authorList>
            <person name="Whitehead M."/>
        </authorList>
    </citation>
    <scope>NUCLEOTIDE SEQUENCE [LARGE SCALE GENOMIC DNA]</scope>
</reference>
<dbReference type="InterPro" id="IPR001258">
    <property type="entry name" value="NHL_repeat"/>
</dbReference>
<gene>
    <name evidence="14" type="ORF">MEUPH1_LOCUS17747</name>
</gene>
<keyword evidence="9" id="KW-0106">Calcium</keyword>
<dbReference type="AlphaFoldDB" id="A0AAV0X3W1"/>
<keyword evidence="5 10" id="KW-1015">Disulfide bond</keyword>
<feature type="repeat" description="NHL" evidence="11">
    <location>
        <begin position="159"/>
        <end position="200"/>
    </location>
</feature>
<feature type="repeat" description="NHL" evidence="11">
    <location>
        <begin position="213"/>
        <end position="252"/>
    </location>
</feature>
<dbReference type="PANTHER" id="PTHR10680:SF36">
    <property type="entry name" value="PEPTIDYL-ALPHA-HYDROXYGLYCINE ALPHA-AMIDATING LYASE 1"/>
    <property type="match status" value="1"/>
</dbReference>
<comment type="cofactor">
    <cofactor evidence="9">
        <name>Zn(2+)</name>
        <dbReference type="ChEBI" id="CHEBI:29105"/>
    </cofactor>
    <text evidence="9">Binds one Zn(2+) ion per subunit.</text>
</comment>
<dbReference type="EC" id="4.3.2.5" evidence="1"/>
<dbReference type="PROSITE" id="PS51125">
    <property type="entry name" value="NHL"/>
    <property type="match status" value="2"/>
</dbReference>
<accession>A0AAV0X3W1</accession>
<proteinExistence type="predicted"/>
<evidence type="ECO:0000256" key="3">
    <source>
        <dbReference type="ARBA" id="ARBA00022729"/>
    </source>
</evidence>
<feature type="binding site" evidence="9">
    <location>
        <position position="280"/>
    </location>
    <ligand>
        <name>Zn(2+)</name>
        <dbReference type="ChEBI" id="CHEBI:29105"/>
        <note>catalytic</note>
    </ligand>
</feature>
<feature type="disulfide bond" evidence="10">
    <location>
        <begin position="222"/>
        <end position="242"/>
    </location>
</feature>
<dbReference type="GO" id="GO:0005576">
    <property type="term" value="C:extracellular region"/>
    <property type="evidence" value="ECO:0007669"/>
    <property type="project" value="TreeGrafter"/>
</dbReference>
<feature type="signal peptide" evidence="13">
    <location>
        <begin position="1"/>
        <end position="23"/>
    </location>
</feature>
<dbReference type="PANTHER" id="PTHR10680">
    <property type="entry name" value="PEPTIDYL-GLYCINE ALPHA-AMIDATING MONOOXYGENASE"/>
    <property type="match status" value="1"/>
</dbReference>
<dbReference type="InterPro" id="IPR000720">
    <property type="entry name" value="PHM/PAL"/>
</dbReference>
<keyword evidence="12" id="KW-0472">Membrane</keyword>
<feature type="binding site" evidence="8">
    <location>
        <position position="296"/>
    </location>
    <ligand>
        <name>a protein</name>
        <dbReference type="ChEBI" id="CHEBI:16541"/>
    </ligand>
    <ligandPart>
        <name>C-terminal Xaa-(2S)-2-hydroxyglycine residue</name>
        <dbReference type="ChEBI" id="CHEBI:142768"/>
    </ligandPart>
</feature>
<keyword evidence="3 13" id="KW-0732">Signal</keyword>
<evidence type="ECO:0000256" key="5">
    <source>
        <dbReference type="ARBA" id="ARBA00023157"/>
    </source>
</evidence>
<protein>
    <recommendedName>
        <fullName evidence="1">peptidylamidoglycolate lyase</fullName>
        <ecNumber evidence="1">4.3.2.5</ecNumber>
    </recommendedName>
</protein>
<dbReference type="Pfam" id="PF01436">
    <property type="entry name" value="NHL"/>
    <property type="match status" value="2"/>
</dbReference>
<feature type="disulfide bond" evidence="10">
    <location>
        <begin position="292"/>
        <end position="303"/>
    </location>
</feature>
<dbReference type="EMBL" id="CARXXK010000003">
    <property type="protein sequence ID" value="CAI6362701.1"/>
    <property type="molecule type" value="Genomic_DNA"/>
</dbReference>
<name>A0AAV0X3W1_9HEMI</name>
<evidence type="ECO:0000256" key="1">
    <source>
        <dbReference type="ARBA" id="ARBA00012343"/>
    </source>
</evidence>